<evidence type="ECO:0000313" key="1">
    <source>
        <dbReference type="EMBL" id="AVQ30223.1"/>
    </source>
</evidence>
<dbReference type="InterPro" id="IPR042258">
    <property type="entry name" value="DGOK_N"/>
</dbReference>
<dbReference type="GeneID" id="77466920"/>
<dbReference type="Gene3D" id="3.30.420.300">
    <property type="entry name" value="2-keto-3-deoxy-galactonokinase, substrate binding domain"/>
    <property type="match status" value="1"/>
</dbReference>
<name>A0ABM6U1R3_FUSVA</name>
<organism evidence="1 2">
    <name type="scientific">Fusobacterium varium ATCC 27725</name>
    <dbReference type="NCBI Taxonomy" id="469618"/>
    <lineage>
        <taxon>Bacteria</taxon>
        <taxon>Fusobacteriati</taxon>
        <taxon>Fusobacteriota</taxon>
        <taxon>Fusobacteriia</taxon>
        <taxon>Fusobacteriales</taxon>
        <taxon>Fusobacteriaceae</taxon>
        <taxon>Fusobacterium</taxon>
    </lineage>
</organism>
<dbReference type="InterPro" id="IPR042257">
    <property type="entry name" value="DGOK_C"/>
</dbReference>
<dbReference type="Gene3D" id="3.30.420.310">
    <property type="entry name" value="2-keto-3-deoxy-galactonokinase, C-terminal domain"/>
    <property type="match status" value="1"/>
</dbReference>
<dbReference type="EMBL" id="CP028103">
    <property type="protein sequence ID" value="AVQ30223.1"/>
    <property type="molecule type" value="Genomic_DNA"/>
</dbReference>
<dbReference type="InterPro" id="IPR007729">
    <property type="entry name" value="DGOK"/>
</dbReference>
<dbReference type="Proteomes" id="UP000241238">
    <property type="component" value="Chromosome"/>
</dbReference>
<dbReference type="RefSeq" id="WP_005949164.1">
    <property type="nucleotide sequence ID" value="NZ_CP028103.1"/>
</dbReference>
<reference evidence="2" key="1">
    <citation type="journal article" date="2018" name="MSphere">
        <title>Fusobacterium Genomics Using MinION and Illumina Sequencing Enables Genome Completion and Correction.</title>
        <authorList>
            <person name="Todd S.M."/>
            <person name="Settlage R.E."/>
            <person name="Lahmers K.K."/>
            <person name="Slade D.J."/>
        </authorList>
    </citation>
    <scope>NUCLEOTIDE SEQUENCE [LARGE SCALE GENOMIC DNA]</scope>
    <source>
        <strain evidence="2">ATCC 27725</strain>
    </source>
</reference>
<dbReference type="SUPFAM" id="SSF53067">
    <property type="entry name" value="Actin-like ATPase domain"/>
    <property type="match status" value="1"/>
</dbReference>
<keyword evidence="2" id="KW-1185">Reference proteome</keyword>
<gene>
    <name evidence="1" type="ORF">C4N18_02875</name>
</gene>
<evidence type="ECO:0008006" key="3">
    <source>
        <dbReference type="Google" id="ProtNLM"/>
    </source>
</evidence>
<accession>A0ABM6U1R3</accession>
<proteinExistence type="predicted"/>
<sequence>MKKIVTIDAGTSNLRIRIVEGKNIIFEKKENYGVKIGKEKFKNELYKLLKECIKENKIEKEEIECIIASGMITSALGLMEIEHLYVPVSLEKFSKSMVKVKFFEFEIYLITGIKVEKEYFKEEHLKSIDVIRGEEVEVFGILEEIKVDEPTLVILPGSHNKFIEVSDGNIVDLLTTMSGEIYDVMTKYTILKTSVDEKFADKIEKKYLELGNKIGKKYGINQGSFMLRGLDLSEKLTINEKSNYLLGLVLSEDITSLEKNGYLKKYKKLIIAGGNIIAKGLFELLSEMKLDNDIRIISSNELATKGALKIWEQSKK</sequence>
<dbReference type="InterPro" id="IPR043129">
    <property type="entry name" value="ATPase_NBD"/>
</dbReference>
<dbReference type="Pfam" id="PF05035">
    <property type="entry name" value="DGOK"/>
    <property type="match status" value="1"/>
</dbReference>
<protein>
    <recommendedName>
        <fullName evidence="3">2-dehydro-3-deoxygalactonokinase</fullName>
    </recommendedName>
</protein>
<evidence type="ECO:0000313" key="2">
    <source>
        <dbReference type="Proteomes" id="UP000241238"/>
    </source>
</evidence>